<dbReference type="Proteomes" id="UP000095038">
    <property type="component" value="Unassembled WGS sequence"/>
</dbReference>
<evidence type="ECO:0000313" key="2">
    <source>
        <dbReference type="Proteomes" id="UP000095038"/>
    </source>
</evidence>
<dbReference type="RefSeq" id="XP_020046334.1">
    <property type="nucleotide sequence ID" value="XM_020193522.1"/>
</dbReference>
<evidence type="ECO:0000313" key="1">
    <source>
        <dbReference type="EMBL" id="ODV60027.1"/>
    </source>
</evidence>
<dbReference type="InParanoid" id="A0A1D2VEY3"/>
<dbReference type="AlphaFoldDB" id="A0A1D2VEY3"/>
<organism evidence="1 2">
    <name type="scientific">Ascoidea rubescens DSM 1968</name>
    <dbReference type="NCBI Taxonomy" id="1344418"/>
    <lineage>
        <taxon>Eukaryota</taxon>
        <taxon>Fungi</taxon>
        <taxon>Dikarya</taxon>
        <taxon>Ascomycota</taxon>
        <taxon>Saccharomycotina</taxon>
        <taxon>Saccharomycetes</taxon>
        <taxon>Ascoideaceae</taxon>
        <taxon>Ascoidea</taxon>
    </lineage>
</organism>
<dbReference type="GeneID" id="30967158"/>
<gene>
    <name evidence="1" type="ORF">ASCRUDRAFT_76557</name>
</gene>
<proteinExistence type="predicted"/>
<protein>
    <submittedName>
        <fullName evidence="1">Uncharacterized protein</fullName>
    </submittedName>
</protein>
<reference evidence="2" key="1">
    <citation type="submission" date="2016-05" db="EMBL/GenBank/DDBJ databases">
        <title>Comparative genomics of biotechnologically important yeasts.</title>
        <authorList>
            <consortium name="DOE Joint Genome Institute"/>
            <person name="Riley R."/>
            <person name="Haridas S."/>
            <person name="Wolfe K.H."/>
            <person name="Lopes M.R."/>
            <person name="Hittinger C.T."/>
            <person name="Goker M."/>
            <person name="Salamov A."/>
            <person name="Wisecaver J."/>
            <person name="Long T.M."/>
            <person name="Aerts A.L."/>
            <person name="Barry K."/>
            <person name="Choi C."/>
            <person name="Clum A."/>
            <person name="Coughlan A.Y."/>
            <person name="Deshpande S."/>
            <person name="Douglass A.P."/>
            <person name="Hanson S.J."/>
            <person name="Klenk H.-P."/>
            <person name="Labutti K."/>
            <person name="Lapidus A."/>
            <person name="Lindquist E."/>
            <person name="Lipzen A."/>
            <person name="Meier-Kolthoff J.P."/>
            <person name="Ohm R.A."/>
            <person name="Otillar R.P."/>
            <person name="Pangilinan J."/>
            <person name="Peng Y."/>
            <person name="Rokas A."/>
            <person name="Rosa C.A."/>
            <person name="Scheuner C."/>
            <person name="Sibirny A.A."/>
            <person name="Slot J.C."/>
            <person name="Stielow J.B."/>
            <person name="Sun H."/>
            <person name="Kurtzman C.P."/>
            <person name="Blackwell M."/>
            <person name="Grigoriev I.V."/>
            <person name="Jeffries T.W."/>
        </authorList>
    </citation>
    <scope>NUCLEOTIDE SEQUENCE [LARGE SCALE GENOMIC DNA]</scope>
    <source>
        <strain evidence="2">DSM 1968</strain>
    </source>
</reference>
<name>A0A1D2VEY3_9ASCO</name>
<accession>A0A1D2VEY3</accession>
<sequence>MEAIFDTHLKSLFFYENCLMDCYSLTQAYIQYSRYLADKLPKSERKMANRNYDHS</sequence>
<keyword evidence="2" id="KW-1185">Reference proteome</keyword>
<dbReference type="EMBL" id="KV454483">
    <property type="protein sequence ID" value="ODV60027.1"/>
    <property type="molecule type" value="Genomic_DNA"/>
</dbReference>